<evidence type="ECO:0000313" key="4">
    <source>
        <dbReference type="Proteomes" id="UP000648257"/>
    </source>
</evidence>
<reference evidence="3 4" key="1">
    <citation type="submission" date="2020-08" db="EMBL/GenBank/DDBJ databases">
        <title>Novel species isolated from subtropical streams in China.</title>
        <authorList>
            <person name="Lu H."/>
        </authorList>
    </citation>
    <scope>NUCLEOTIDE SEQUENCE [LARGE SCALE GENOMIC DNA]</scope>
    <source>
        <strain evidence="3 4">KACC 16656</strain>
    </source>
</reference>
<organism evidence="3 4">
    <name type="scientific">Undibacterium seohonense</name>
    <dbReference type="NCBI Taxonomy" id="1344950"/>
    <lineage>
        <taxon>Bacteria</taxon>
        <taxon>Pseudomonadati</taxon>
        <taxon>Pseudomonadota</taxon>
        <taxon>Betaproteobacteria</taxon>
        <taxon>Burkholderiales</taxon>
        <taxon>Oxalobacteraceae</taxon>
        <taxon>Undibacterium</taxon>
    </lineage>
</organism>
<dbReference type="SUPFAM" id="SSF89069">
    <property type="entry name" value="N-terminal, cytoplasmic domain of anti-sigmaE factor RseA"/>
    <property type="match status" value="1"/>
</dbReference>
<evidence type="ECO:0000313" key="3">
    <source>
        <dbReference type="EMBL" id="MBC3809468.1"/>
    </source>
</evidence>
<dbReference type="InterPro" id="IPR036147">
    <property type="entry name" value="Anti-sigma_E_RseA_N_sf"/>
</dbReference>
<name>A0ABR6X9W0_9BURK</name>
<dbReference type="Proteomes" id="UP000648257">
    <property type="component" value="Unassembled WGS sequence"/>
</dbReference>
<protein>
    <recommendedName>
        <fullName evidence="2">Anti sigma-E protein RseA N-terminal domain-containing protein</fullName>
    </recommendedName>
</protein>
<feature type="transmembrane region" description="Helical" evidence="1">
    <location>
        <begin position="101"/>
        <end position="119"/>
    </location>
</feature>
<comment type="caution">
    <text evidence="3">The sequence shown here is derived from an EMBL/GenBank/DDBJ whole genome shotgun (WGS) entry which is preliminary data.</text>
</comment>
<keyword evidence="1" id="KW-0812">Transmembrane</keyword>
<keyword evidence="1" id="KW-1133">Transmembrane helix</keyword>
<gene>
    <name evidence="3" type="ORF">H8K52_19180</name>
</gene>
<proteinExistence type="predicted"/>
<dbReference type="RefSeq" id="WP_186924526.1">
    <property type="nucleotide sequence ID" value="NZ_JACOFW010000034.1"/>
</dbReference>
<dbReference type="EMBL" id="JACOFW010000034">
    <property type="protein sequence ID" value="MBC3809468.1"/>
    <property type="molecule type" value="Genomic_DNA"/>
</dbReference>
<sequence length="224" mass="24220">MNTSNHDQLISNVMDGEMSESQLDELLIRLKGEEGGQLKKSWEQYHEFGDILHSDDLAVSFSPEFSSKFEALLAAEPIVLAPKNSVGKLDMKSEAGTRKSAYWAMTSVAATIILGFLMAPQIIPLLNHGGASDMSIAKTEQPDSFAVSGVKLASNANSSASASVNTNPGKDAEFASKLENQVEMLRDPRLDSYLLAHQKVSPSFDSGARFIQRANVVSSPDSKK</sequence>
<accession>A0ABR6X9W0</accession>
<dbReference type="Gene3D" id="1.10.10.880">
    <property type="entry name" value="Anti sigma-E protein RseA, N-terminal domain"/>
    <property type="match status" value="1"/>
</dbReference>
<evidence type="ECO:0000259" key="2">
    <source>
        <dbReference type="Pfam" id="PF03872"/>
    </source>
</evidence>
<dbReference type="CDD" id="cd16328">
    <property type="entry name" value="RseA_N"/>
    <property type="match status" value="1"/>
</dbReference>
<dbReference type="InterPro" id="IPR005572">
    <property type="entry name" value="Anti-sigma_E_RseA_N"/>
</dbReference>
<keyword evidence="4" id="KW-1185">Reference proteome</keyword>
<dbReference type="Pfam" id="PF03872">
    <property type="entry name" value="RseA_N"/>
    <property type="match status" value="1"/>
</dbReference>
<feature type="domain" description="Anti sigma-E protein RseA N-terminal" evidence="2">
    <location>
        <begin position="9"/>
        <end position="85"/>
    </location>
</feature>
<evidence type="ECO:0000256" key="1">
    <source>
        <dbReference type="SAM" id="Phobius"/>
    </source>
</evidence>
<keyword evidence="1" id="KW-0472">Membrane</keyword>